<evidence type="ECO:0000259" key="1">
    <source>
        <dbReference type="Pfam" id="PF03478"/>
    </source>
</evidence>
<sequence length="301" mass="34948">MKDRHPWFMKYSLSPRNTGPCELHDPMQRMSYLIYFPEIIGMSVHHAKDGWLLMYKKLSSELFFFNPLTKKRINLPSCECYNESAAFTCAPTSESCLVFGMAHIHNYNVGINTLKLGETKWDTTCSMSFERNLSSNNKIIFLEGLFYCLFGLDWISVFDPSKRTMEGYCIKYDRSLGQGSTGTYFVEIKGDIFLIKTFTDEKLRLFRLNQDRAGWSWEEKDKIDEASTIFGASCVSECRSDLPKCLRSKLLLSDAPHPMINTYYFDGGRYVTNDSEIPFWDRAAKYQCVWIEPPKQCLDFI</sequence>
<dbReference type="PANTHER" id="PTHR33127:SF54">
    <property type="entry name" value="F-BOX DOMAIN-CONTAINING PROTEIN"/>
    <property type="match status" value="1"/>
</dbReference>
<protein>
    <recommendedName>
        <fullName evidence="1">KIB1-4 beta-propeller domain-containing protein</fullName>
    </recommendedName>
</protein>
<dbReference type="InterPro" id="IPR005174">
    <property type="entry name" value="KIB1-4_b-propeller"/>
</dbReference>
<accession>A0ABC8LA53</accession>
<dbReference type="Pfam" id="PF03478">
    <property type="entry name" value="Beta-prop_KIB1-4"/>
    <property type="match status" value="1"/>
</dbReference>
<reference evidence="2 3" key="1">
    <citation type="submission" date="2022-03" db="EMBL/GenBank/DDBJ databases">
        <authorList>
            <person name="Macdonald S."/>
            <person name="Ahmed S."/>
            <person name="Newling K."/>
        </authorList>
    </citation>
    <scope>NUCLEOTIDE SEQUENCE [LARGE SCALE GENOMIC DNA]</scope>
</reference>
<dbReference type="PANTHER" id="PTHR33127">
    <property type="entry name" value="TRANSMEMBRANE PROTEIN"/>
    <property type="match status" value="1"/>
</dbReference>
<keyword evidence="3" id="KW-1185">Reference proteome</keyword>
<gene>
    <name evidence="2" type="ORF">ERUC_LOCUS32878</name>
</gene>
<evidence type="ECO:0000313" key="3">
    <source>
        <dbReference type="Proteomes" id="UP001642260"/>
    </source>
</evidence>
<evidence type="ECO:0000313" key="2">
    <source>
        <dbReference type="EMBL" id="CAH8379459.1"/>
    </source>
</evidence>
<proteinExistence type="predicted"/>
<dbReference type="EMBL" id="CAKOAT010486264">
    <property type="protein sequence ID" value="CAH8379459.1"/>
    <property type="molecule type" value="Genomic_DNA"/>
</dbReference>
<feature type="domain" description="KIB1-4 beta-propeller" evidence="1">
    <location>
        <begin position="30"/>
        <end position="249"/>
    </location>
</feature>
<comment type="caution">
    <text evidence="2">The sequence shown here is derived from an EMBL/GenBank/DDBJ whole genome shotgun (WGS) entry which is preliminary data.</text>
</comment>
<name>A0ABC8LA53_ERUVS</name>
<dbReference type="Proteomes" id="UP001642260">
    <property type="component" value="Unassembled WGS sequence"/>
</dbReference>
<organism evidence="2 3">
    <name type="scientific">Eruca vesicaria subsp. sativa</name>
    <name type="common">Garden rocket</name>
    <name type="synonym">Eruca sativa</name>
    <dbReference type="NCBI Taxonomy" id="29727"/>
    <lineage>
        <taxon>Eukaryota</taxon>
        <taxon>Viridiplantae</taxon>
        <taxon>Streptophyta</taxon>
        <taxon>Embryophyta</taxon>
        <taxon>Tracheophyta</taxon>
        <taxon>Spermatophyta</taxon>
        <taxon>Magnoliopsida</taxon>
        <taxon>eudicotyledons</taxon>
        <taxon>Gunneridae</taxon>
        <taxon>Pentapetalae</taxon>
        <taxon>rosids</taxon>
        <taxon>malvids</taxon>
        <taxon>Brassicales</taxon>
        <taxon>Brassicaceae</taxon>
        <taxon>Brassiceae</taxon>
        <taxon>Eruca</taxon>
    </lineage>
</organism>
<dbReference type="AlphaFoldDB" id="A0ABC8LA53"/>